<evidence type="ECO:0000313" key="4">
    <source>
        <dbReference type="EMBL" id="PRC94844.1"/>
    </source>
</evidence>
<dbReference type="InterPro" id="IPR029052">
    <property type="entry name" value="Metallo-depent_PP-like"/>
</dbReference>
<feature type="signal peptide" evidence="2">
    <location>
        <begin position="1"/>
        <end position="30"/>
    </location>
</feature>
<keyword evidence="1 2" id="KW-0732">Signal</keyword>
<evidence type="ECO:0000256" key="1">
    <source>
        <dbReference type="ARBA" id="ARBA00022729"/>
    </source>
</evidence>
<evidence type="ECO:0000259" key="3">
    <source>
        <dbReference type="Pfam" id="PF00149"/>
    </source>
</evidence>
<organism evidence="4 5">
    <name type="scientific">Solimicrobium silvestre</name>
    <dbReference type="NCBI Taxonomy" id="2099400"/>
    <lineage>
        <taxon>Bacteria</taxon>
        <taxon>Pseudomonadati</taxon>
        <taxon>Pseudomonadota</taxon>
        <taxon>Betaproteobacteria</taxon>
        <taxon>Burkholderiales</taxon>
        <taxon>Oxalobacteraceae</taxon>
        <taxon>Solimicrobium</taxon>
    </lineage>
</organism>
<dbReference type="Gene3D" id="3.60.21.10">
    <property type="match status" value="1"/>
</dbReference>
<evidence type="ECO:0000313" key="5">
    <source>
        <dbReference type="Proteomes" id="UP000237839"/>
    </source>
</evidence>
<keyword evidence="5" id="KW-1185">Reference proteome</keyword>
<dbReference type="InterPro" id="IPR039331">
    <property type="entry name" value="PAPs-like"/>
</dbReference>
<dbReference type="PANTHER" id="PTHR22953">
    <property type="entry name" value="ACID PHOSPHATASE RELATED"/>
    <property type="match status" value="1"/>
</dbReference>
<dbReference type="SUPFAM" id="SSF56300">
    <property type="entry name" value="Metallo-dependent phosphatases"/>
    <property type="match status" value="1"/>
</dbReference>
<sequence length="315" mass="34898">MILLAHYLGTRMYKSLLPLALLASTLIAHANTAPTTPSTESRDATITVYAAGDIADCRTKKSTARSIATATLINAGIADDPQAIVLTMGDHTYPVGVQAEFETCYQPSWGKFKDRTYPSPGNHEYYSPNGIGYYQYFGEAAGSQRQSYYSVNKGAWHIISLNSNLNKEDLQTQLDWLAQDLKKNRSACTLAYWHHPVYSSGLHGNNKHMKPVWEMLMAAKADVILSGHDHHYERFALQNSQGDEDIQTGIREFIVGTGGAKLAPVFWKKSNSEIVNTNTNGVLKLLLKKQGYEWQFLPIEGSSFTDQGSTACHSK</sequence>
<accession>A0A2S9H4D2</accession>
<dbReference type="PANTHER" id="PTHR22953:SF153">
    <property type="entry name" value="PURPLE ACID PHOSPHATASE"/>
    <property type="match status" value="1"/>
</dbReference>
<evidence type="ECO:0000256" key="2">
    <source>
        <dbReference type="SAM" id="SignalP"/>
    </source>
</evidence>
<protein>
    <submittedName>
        <fullName evidence="4">Calcineurin-like phosphoesterase</fullName>
    </submittedName>
</protein>
<dbReference type="OrthoDB" id="9804511at2"/>
<dbReference type="InterPro" id="IPR004843">
    <property type="entry name" value="Calcineurin-like_PHP"/>
</dbReference>
<dbReference type="EMBL" id="PUGF01000001">
    <property type="protein sequence ID" value="PRC94844.1"/>
    <property type="molecule type" value="Genomic_DNA"/>
</dbReference>
<reference evidence="4 5" key="1">
    <citation type="submission" date="2018-02" db="EMBL/GenBank/DDBJ databases">
        <title>Solimicrobium silvestre gen. nov., sp. nov., isolated from alpine forest soil.</title>
        <authorList>
            <person name="Margesin R."/>
            <person name="Albuquerque L."/>
            <person name="Zhang D.-C."/>
            <person name="Froufe H.J.C."/>
            <person name="Severino R."/>
            <person name="Roxo I."/>
            <person name="Egas C."/>
            <person name="Da Costa M.S."/>
        </authorList>
    </citation>
    <scope>NUCLEOTIDE SEQUENCE [LARGE SCALE GENOMIC DNA]</scope>
    <source>
        <strain evidence="4 5">S20-91</strain>
    </source>
</reference>
<name>A0A2S9H4D2_9BURK</name>
<gene>
    <name evidence="4" type="ORF">S2091_0039</name>
</gene>
<dbReference type="GO" id="GO:0003993">
    <property type="term" value="F:acid phosphatase activity"/>
    <property type="evidence" value="ECO:0007669"/>
    <property type="project" value="InterPro"/>
</dbReference>
<proteinExistence type="predicted"/>
<dbReference type="AlphaFoldDB" id="A0A2S9H4D2"/>
<comment type="caution">
    <text evidence="4">The sequence shown here is derived from an EMBL/GenBank/DDBJ whole genome shotgun (WGS) entry which is preliminary data.</text>
</comment>
<feature type="domain" description="Calcineurin-like phosphoesterase" evidence="3">
    <location>
        <begin position="52"/>
        <end position="232"/>
    </location>
</feature>
<feature type="chain" id="PRO_5015431198" evidence="2">
    <location>
        <begin position="31"/>
        <end position="315"/>
    </location>
</feature>
<dbReference type="Proteomes" id="UP000237839">
    <property type="component" value="Unassembled WGS sequence"/>
</dbReference>
<dbReference type="Pfam" id="PF00149">
    <property type="entry name" value="Metallophos"/>
    <property type="match status" value="1"/>
</dbReference>